<feature type="compositionally biased region" description="Basic and acidic residues" evidence="10">
    <location>
        <begin position="56"/>
        <end position="65"/>
    </location>
</feature>
<keyword evidence="9" id="KW-0012">Acyltransferase</keyword>
<proteinExistence type="inferred from homology"/>
<dbReference type="Pfam" id="PF13880">
    <property type="entry name" value="Acetyltransf_13"/>
    <property type="match status" value="1"/>
</dbReference>
<dbReference type="PANTHER" id="PTHR45884">
    <property type="entry name" value="N-ACETYLTRANSFERASE ECO"/>
    <property type="match status" value="1"/>
</dbReference>
<evidence type="ECO:0000256" key="7">
    <source>
        <dbReference type="ARBA" id="ARBA00023242"/>
    </source>
</evidence>
<organism evidence="13 14">
    <name type="scientific">Marasmiellus scandens</name>
    <dbReference type="NCBI Taxonomy" id="2682957"/>
    <lineage>
        <taxon>Eukaryota</taxon>
        <taxon>Fungi</taxon>
        <taxon>Dikarya</taxon>
        <taxon>Basidiomycota</taxon>
        <taxon>Agaricomycotina</taxon>
        <taxon>Agaricomycetes</taxon>
        <taxon>Agaricomycetidae</taxon>
        <taxon>Agaricales</taxon>
        <taxon>Marasmiineae</taxon>
        <taxon>Omphalotaceae</taxon>
        <taxon>Marasmiellus</taxon>
    </lineage>
</organism>
<evidence type="ECO:0000256" key="4">
    <source>
        <dbReference type="ARBA" id="ARBA00022723"/>
    </source>
</evidence>
<dbReference type="PANTHER" id="PTHR45884:SF2">
    <property type="entry name" value="N-ACETYLTRANSFERASE ECO"/>
    <property type="match status" value="1"/>
</dbReference>
<evidence type="ECO:0000256" key="3">
    <source>
        <dbReference type="ARBA" id="ARBA00022679"/>
    </source>
</evidence>
<evidence type="ECO:0000256" key="9">
    <source>
        <dbReference type="ARBA" id="ARBA00023315"/>
    </source>
</evidence>
<keyword evidence="6" id="KW-0862">Zinc</keyword>
<dbReference type="EMBL" id="JBANRG010000035">
    <property type="protein sequence ID" value="KAK7449679.1"/>
    <property type="molecule type" value="Genomic_DNA"/>
</dbReference>
<keyword evidence="8" id="KW-0131">Cell cycle</keyword>
<evidence type="ECO:0008006" key="15">
    <source>
        <dbReference type="Google" id="ProtNLM"/>
    </source>
</evidence>
<evidence type="ECO:0000313" key="13">
    <source>
        <dbReference type="EMBL" id="KAK7449679.1"/>
    </source>
</evidence>
<comment type="subcellular location">
    <subcellularLocation>
        <location evidence="1">Nucleus</location>
    </subcellularLocation>
</comment>
<feature type="region of interest" description="Disordered" evidence="10">
    <location>
        <begin position="1"/>
        <end position="72"/>
    </location>
</feature>
<evidence type="ECO:0000256" key="6">
    <source>
        <dbReference type="ARBA" id="ARBA00022833"/>
    </source>
</evidence>
<evidence type="ECO:0000256" key="5">
    <source>
        <dbReference type="ARBA" id="ARBA00022771"/>
    </source>
</evidence>
<keyword evidence="3" id="KW-0808">Transferase</keyword>
<evidence type="ECO:0000256" key="8">
    <source>
        <dbReference type="ARBA" id="ARBA00023306"/>
    </source>
</evidence>
<evidence type="ECO:0000313" key="14">
    <source>
        <dbReference type="Proteomes" id="UP001498398"/>
    </source>
</evidence>
<evidence type="ECO:0000256" key="2">
    <source>
        <dbReference type="ARBA" id="ARBA00005816"/>
    </source>
</evidence>
<feature type="domain" description="N-acetyltransferase ESCO zinc-finger" evidence="11">
    <location>
        <begin position="76"/>
        <end position="113"/>
    </location>
</feature>
<comment type="caution">
    <text evidence="13">The sequence shown here is derived from an EMBL/GenBank/DDBJ whole genome shotgun (WGS) entry which is preliminary data.</text>
</comment>
<evidence type="ECO:0000259" key="11">
    <source>
        <dbReference type="Pfam" id="PF13878"/>
    </source>
</evidence>
<sequence length="325" mass="35258">MATKVRHTYGSSRQNRKITAPSSPISTLSSSPPPNDSKKRSLDDFFSNKLPSAKRPKIEKTEKQQPQKQKQKTLTQLHFCIDQSIVRTCTLCGLAYTKGADEDEALHKKQCARVQKGMEWGREEEKDAMKAGVQEVASGVKLKDGKKGRIVCIRADVKGKIGSKLSALLETVNFALSASPLSQSVLKVSKAYILLLPTAIPTRERIIGCVVAQSIETAMAIVTSSPDASADTVIMHVDHSTSISCDPIPLPTPLGIPRIFVSSSHRLLGVATALLNAAAATFVHGCVLDPGKVAFSQTTGDGVHLMRKWGCTRMYDEDKTESESR</sequence>
<gene>
    <name evidence="13" type="ORF">VKT23_013152</name>
</gene>
<feature type="domain" description="N-acetyltransferase ESCO acetyl-transferase" evidence="12">
    <location>
        <begin position="254"/>
        <end position="309"/>
    </location>
</feature>
<dbReference type="Pfam" id="PF13878">
    <property type="entry name" value="zf-C2H2_3"/>
    <property type="match status" value="1"/>
</dbReference>
<keyword evidence="4" id="KW-0479">Metal-binding</keyword>
<accession>A0ABR1J4Z4</accession>
<feature type="compositionally biased region" description="Low complexity" evidence="10">
    <location>
        <begin position="21"/>
        <end position="30"/>
    </location>
</feature>
<dbReference type="Proteomes" id="UP001498398">
    <property type="component" value="Unassembled WGS sequence"/>
</dbReference>
<evidence type="ECO:0000256" key="10">
    <source>
        <dbReference type="SAM" id="MobiDB-lite"/>
    </source>
</evidence>
<dbReference type="InterPro" id="IPR028009">
    <property type="entry name" value="ESCO_Acetyltransf_dom"/>
</dbReference>
<protein>
    <recommendedName>
        <fullName evidence="15">N-acetyltransferase ECO1</fullName>
    </recommendedName>
</protein>
<keyword evidence="14" id="KW-1185">Reference proteome</keyword>
<comment type="similarity">
    <text evidence="2">Belongs to the acetyltransferase family. ECO subfamily.</text>
</comment>
<name>A0ABR1J4Z4_9AGAR</name>
<dbReference type="InterPro" id="IPR028005">
    <property type="entry name" value="AcTrfase_ESCO_Znf_dom"/>
</dbReference>
<evidence type="ECO:0000259" key="12">
    <source>
        <dbReference type="Pfam" id="PF13880"/>
    </source>
</evidence>
<reference evidence="13 14" key="1">
    <citation type="submission" date="2024-01" db="EMBL/GenBank/DDBJ databases">
        <title>A draft genome for the cacao thread blight pathogen Marasmiellus scandens.</title>
        <authorList>
            <person name="Baruah I.K."/>
            <person name="Leung J."/>
            <person name="Bukari Y."/>
            <person name="Amoako-Attah I."/>
            <person name="Meinhardt L.W."/>
            <person name="Bailey B.A."/>
            <person name="Cohen S.P."/>
        </authorList>
    </citation>
    <scope>NUCLEOTIDE SEQUENCE [LARGE SCALE GENOMIC DNA]</scope>
    <source>
        <strain evidence="13 14">GH-19</strain>
    </source>
</reference>
<keyword evidence="5" id="KW-0863">Zinc-finger</keyword>
<keyword evidence="7" id="KW-0539">Nucleus</keyword>
<evidence type="ECO:0000256" key="1">
    <source>
        <dbReference type="ARBA" id="ARBA00004123"/>
    </source>
</evidence>